<reference evidence="5 6" key="1">
    <citation type="submission" date="2023-05" db="EMBL/GenBank/DDBJ databases">
        <title>Lithophilousrod everest ZFBP1038 complete genpme.</title>
        <authorList>
            <person name="Tian M."/>
        </authorList>
    </citation>
    <scope>NUCLEOTIDE SEQUENCE [LARGE SCALE GENOMIC DNA]</scope>
    <source>
        <strain evidence="5 6">ZFBP1038</strain>
    </source>
</reference>
<keyword evidence="3" id="KW-0804">Transcription</keyword>
<evidence type="ECO:0000256" key="2">
    <source>
        <dbReference type="ARBA" id="ARBA00023125"/>
    </source>
</evidence>
<dbReference type="PANTHER" id="PTHR46796:SF15">
    <property type="entry name" value="BLL1074 PROTEIN"/>
    <property type="match status" value="1"/>
</dbReference>
<dbReference type="Pfam" id="PF12833">
    <property type="entry name" value="HTH_18"/>
    <property type="match status" value="1"/>
</dbReference>
<dbReference type="SUPFAM" id="SSF46689">
    <property type="entry name" value="Homeodomain-like"/>
    <property type="match status" value="1"/>
</dbReference>
<dbReference type="Pfam" id="PF20240">
    <property type="entry name" value="DUF6597"/>
    <property type="match status" value="1"/>
</dbReference>
<feature type="domain" description="HTH araC/xylS-type" evidence="4">
    <location>
        <begin position="176"/>
        <end position="278"/>
    </location>
</feature>
<proteinExistence type="predicted"/>
<dbReference type="InterPro" id="IPR009057">
    <property type="entry name" value="Homeodomain-like_sf"/>
</dbReference>
<dbReference type="Proteomes" id="UP001209083">
    <property type="component" value="Chromosome"/>
</dbReference>
<protein>
    <submittedName>
        <fullName evidence="5">Helix-turn-helix domain-containing protein</fullName>
    </submittedName>
</protein>
<keyword evidence="2" id="KW-0238">DNA-binding</keyword>
<dbReference type="InterPro" id="IPR046532">
    <property type="entry name" value="DUF6597"/>
</dbReference>
<keyword evidence="1" id="KW-0805">Transcription regulation</keyword>
<dbReference type="SMART" id="SM00342">
    <property type="entry name" value="HTH_ARAC"/>
    <property type="match status" value="1"/>
</dbReference>
<evidence type="ECO:0000313" key="6">
    <source>
        <dbReference type="Proteomes" id="UP001209083"/>
    </source>
</evidence>
<name>A0ABY8QYU1_9MICO</name>
<dbReference type="InterPro" id="IPR018060">
    <property type="entry name" value="HTH_AraC"/>
</dbReference>
<keyword evidence="6" id="KW-1185">Reference proteome</keyword>
<accession>A0ABY8QYU1</accession>
<evidence type="ECO:0000313" key="5">
    <source>
        <dbReference type="EMBL" id="WGW13956.1"/>
    </source>
</evidence>
<evidence type="ECO:0000256" key="3">
    <source>
        <dbReference type="ARBA" id="ARBA00023163"/>
    </source>
</evidence>
<dbReference type="RefSeq" id="WP_349640780.1">
    <property type="nucleotide sequence ID" value="NZ_CP090958.1"/>
</dbReference>
<evidence type="ECO:0000256" key="1">
    <source>
        <dbReference type="ARBA" id="ARBA00023015"/>
    </source>
</evidence>
<sequence length="289" mass="31960">MAVAEGGDERRIRADEPTGVLHPANLSRYDARWIDPDPRVADVVDQYWAVRWSLDDGEMIDQAIIDLPAINLTIEAGDVPAGLLVTGLHERAWFRRITGTGDVFAIRLRPAGLAVLSSLRPEDLVNQTIPITAELDAGLHELMTRAAGERTAESRSRAVNDAIADRMRQNPPQASHLLANRVLDELRARAYNRTSTPLAERFGISERTIQRALSQTLGIGPKQVARRIRLQEAAQAIAIQDDDRLTELAVQLGYSDQAHLTSDFRATTGTTPGAYRRILRQLTASAEHR</sequence>
<gene>
    <name evidence="5" type="ORF">LWF01_09540</name>
</gene>
<dbReference type="Gene3D" id="1.10.10.60">
    <property type="entry name" value="Homeodomain-like"/>
    <property type="match status" value="1"/>
</dbReference>
<dbReference type="EMBL" id="CP090958">
    <property type="protein sequence ID" value="WGW13956.1"/>
    <property type="molecule type" value="Genomic_DNA"/>
</dbReference>
<evidence type="ECO:0000259" key="4">
    <source>
        <dbReference type="PROSITE" id="PS01124"/>
    </source>
</evidence>
<dbReference type="PANTHER" id="PTHR46796">
    <property type="entry name" value="HTH-TYPE TRANSCRIPTIONAL ACTIVATOR RHAS-RELATED"/>
    <property type="match status" value="1"/>
</dbReference>
<dbReference type="InterPro" id="IPR018062">
    <property type="entry name" value="HTH_AraC-typ_CS"/>
</dbReference>
<dbReference type="PROSITE" id="PS00041">
    <property type="entry name" value="HTH_ARAC_FAMILY_1"/>
    <property type="match status" value="1"/>
</dbReference>
<dbReference type="PROSITE" id="PS01124">
    <property type="entry name" value="HTH_ARAC_FAMILY_2"/>
    <property type="match status" value="1"/>
</dbReference>
<dbReference type="InterPro" id="IPR050204">
    <property type="entry name" value="AraC_XylS_family_regulators"/>
</dbReference>
<organism evidence="5 6">
    <name type="scientific">Saxibacter everestensis</name>
    <dbReference type="NCBI Taxonomy" id="2909229"/>
    <lineage>
        <taxon>Bacteria</taxon>
        <taxon>Bacillati</taxon>
        <taxon>Actinomycetota</taxon>
        <taxon>Actinomycetes</taxon>
        <taxon>Micrococcales</taxon>
        <taxon>Brevibacteriaceae</taxon>
        <taxon>Saxibacter</taxon>
    </lineage>
</organism>